<evidence type="ECO:0000256" key="6">
    <source>
        <dbReference type="SAM" id="SignalP"/>
    </source>
</evidence>
<evidence type="ECO:0000256" key="2">
    <source>
        <dbReference type="ARBA" id="ARBA00006275"/>
    </source>
</evidence>
<name>A0AAN5AKT6_9BACT</name>
<feature type="domain" description="RagB/SusD" evidence="7">
    <location>
        <begin position="336"/>
        <end position="480"/>
    </location>
</feature>
<evidence type="ECO:0000256" key="4">
    <source>
        <dbReference type="ARBA" id="ARBA00023136"/>
    </source>
</evidence>
<evidence type="ECO:0000256" key="1">
    <source>
        <dbReference type="ARBA" id="ARBA00004442"/>
    </source>
</evidence>
<feature type="signal peptide" evidence="6">
    <location>
        <begin position="1"/>
        <end position="18"/>
    </location>
</feature>
<comment type="similarity">
    <text evidence="2">Belongs to the SusD family.</text>
</comment>
<reference evidence="9 10" key="1">
    <citation type="submission" date="2021-12" db="EMBL/GenBank/DDBJ databases">
        <title>Genome sequencing of bacteria with rrn-lacking chromosome and rrn-plasmid.</title>
        <authorList>
            <person name="Anda M."/>
            <person name="Iwasaki W."/>
        </authorList>
    </citation>
    <scope>NUCLEOTIDE SEQUENCE [LARGE SCALE GENOMIC DNA]</scope>
    <source>
        <strain evidence="9 10">NBRC 15940</strain>
    </source>
</reference>
<dbReference type="RefSeq" id="WP_338237778.1">
    <property type="nucleotide sequence ID" value="NZ_BQKE01000002.1"/>
</dbReference>
<accession>A0AAN5AKT6</accession>
<dbReference type="PROSITE" id="PS51257">
    <property type="entry name" value="PROKAR_LIPOPROTEIN"/>
    <property type="match status" value="1"/>
</dbReference>
<keyword evidence="5" id="KW-0998">Cell outer membrane</keyword>
<dbReference type="Gene3D" id="1.25.40.390">
    <property type="match status" value="1"/>
</dbReference>
<dbReference type="InterPro" id="IPR011990">
    <property type="entry name" value="TPR-like_helical_dom_sf"/>
</dbReference>
<dbReference type="EMBL" id="BQKE01000002">
    <property type="protein sequence ID" value="GJM62499.1"/>
    <property type="molecule type" value="Genomic_DNA"/>
</dbReference>
<dbReference type="InterPro" id="IPR012944">
    <property type="entry name" value="SusD_RagB_dom"/>
</dbReference>
<dbReference type="Pfam" id="PF14322">
    <property type="entry name" value="SusD-like_3"/>
    <property type="match status" value="1"/>
</dbReference>
<dbReference type="CDD" id="cd08977">
    <property type="entry name" value="SusD"/>
    <property type="match status" value="1"/>
</dbReference>
<dbReference type="Proteomes" id="UP001310022">
    <property type="component" value="Unassembled WGS sequence"/>
</dbReference>
<feature type="domain" description="SusD-like N-terminal" evidence="8">
    <location>
        <begin position="101"/>
        <end position="227"/>
    </location>
</feature>
<proteinExistence type="inferred from homology"/>
<protein>
    <submittedName>
        <fullName evidence="9">Membrane protein</fullName>
    </submittedName>
</protein>
<organism evidence="9 10">
    <name type="scientific">Persicobacter diffluens</name>
    <dbReference type="NCBI Taxonomy" id="981"/>
    <lineage>
        <taxon>Bacteria</taxon>
        <taxon>Pseudomonadati</taxon>
        <taxon>Bacteroidota</taxon>
        <taxon>Cytophagia</taxon>
        <taxon>Cytophagales</taxon>
        <taxon>Persicobacteraceae</taxon>
        <taxon>Persicobacter</taxon>
    </lineage>
</organism>
<evidence type="ECO:0000313" key="10">
    <source>
        <dbReference type="Proteomes" id="UP001310022"/>
    </source>
</evidence>
<feature type="chain" id="PRO_5043050685" evidence="6">
    <location>
        <begin position="19"/>
        <end position="481"/>
    </location>
</feature>
<keyword evidence="3 6" id="KW-0732">Signal</keyword>
<dbReference type="SUPFAM" id="SSF48452">
    <property type="entry name" value="TPR-like"/>
    <property type="match status" value="1"/>
</dbReference>
<comment type="subcellular location">
    <subcellularLocation>
        <location evidence="1">Cell outer membrane</location>
    </subcellularLocation>
</comment>
<keyword evidence="4" id="KW-0472">Membrane</keyword>
<evidence type="ECO:0000313" key="9">
    <source>
        <dbReference type="EMBL" id="GJM62499.1"/>
    </source>
</evidence>
<sequence>MKRFFRYIVGLVAMFSIAACQDLLDQEPIGQVGLDEFFETEEDALLAVNAAYQPMQFEQTKGAWHMWWFFGDIPSDDATKGGENEGDQLGVYQFETFQADGTNFNVVGLWSALYQGIYRANNVLDNVPAIDMDEGMKNRILGEARMLRAFYYWRLVRVFGGVPLVDHVLEPSEFKMARASAEQIYGLIETDLQFAVDNLPLKSAYAAEDEGRATKGAAQALLAKAYLYQNKWTEAKSMMEALFATNEYSLDPDFQHIFSKEGEHGVESIFEISHVPSPDGWGNANQGTTTPIFCGPRSEGGWGFNQAEQGLIDAFESGDPRKRYTITDQYEQPFGTGFYNKKYTYTWESGYSLPDIADAASNGEVNYRVIRLADMYLHYAEACYHTSDEAKAQEYVNKVRARVGLSDIASTGTALLNDIYHERRVELALEGERFFDIVRQGRGEALLGSKGFKSGVHELFPIPNTQIAITGGLIIQNPGYN</sequence>
<dbReference type="AlphaFoldDB" id="A0AAN5AKT6"/>
<gene>
    <name evidence="9" type="ORF">PEDI_30510</name>
</gene>
<evidence type="ECO:0000256" key="5">
    <source>
        <dbReference type="ARBA" id="ARBA00023237"/>
    </source>
</evidence>
<evidence type="ECO:0000259" key="7">
    <source>
        <dbReference type="Pfam" id="PF07980"/>
    </source>
</evidence>
<dbReference type="InterPro" id="IPR033985">
    <property type="entry name" value="SusD-like_N"/>
</dbReference>
<evidence type="ECO:0000256" key="3">
    <source>
        <dbReference type="ARBA" id="ARBA00022729"/>
    </source>
</evidence>
<keyword evidence="10" id="KW-1185">Reference proteome</keyword>
<evidence type="ECO:0000259" key="8">
    <source>
        <dbReference type="Pfam" id="PF14322"/>
    </source>
</evidence>
<comment type="caution">
    <text evidence="9">The sequence shown here is derived from an EMBL/GenBank/DDBJ whole genome shotgun (WGS) entry which is preliminary data.</text>
</comment>
<dbReference type="Pfam" id="PF07980">
    <property type="entry name" value="SusD_RagB"/>
    <property type="match status" value="1"/>
</dbReference>
<dbReference type="GO" id="GO:0009279">
    <property type="term" value="C:cell outer membrane"/>
    <property type="evidence" value="ECO:0007669"/>
    <property type="project" value="UniProtKB-SubCell"/>
</dbReference>